<comment type="similarity">
    <text evidence="1">Belongs to the proteasome subunit S9 family.</text>
</comment>
<dbReference type="Pfam" id="PF18055">
    <property type="entry name" value="RPN6_N"/>
    <property type="match status" value="1"/>
</dbReference>
<evidence type="ECO:0000259" key="4">
    <source>
        <dbReference type="PROSITE" id="PS50250"/>
    </source>
</evidence>
<dbReference type="SMART" id="SM00151">
    <property type="entry name" value="SWIB"/>
    <property type="match status" value="1"/>
</dbReference>
<evidence type="ECO:0000256" key="3">
    <source>
        <dbReference type="SAM" id="MobiDB-lite"/>
    </source>
</evidence>
<dbReference type="CDD" id="cd10568">
    <property type="entry name" value="SWIB_like"/>
    <property type="match status" value="1"/>
</dbReference>
<dbReference type="Gene3D" id="1.10.245.10">
    <property type="entry name" value="SWIB/MDM2 domain"/>
    <property type="match status" value="1"/>
</dbReference>
<dbReference type="PROSITE" id="PS51925">
    <property type="entry name" value="SWIB_MDM2"/>
    <property type="match status" value="1"/>
</dbReference>
<dbReference type="SUPFAM" id="SSF46785">
    <property type="entry name" value="Winged helix' DNA-binding domain"/>
    <property type="match status" value="1"/>
</dbReference>
<organism evidence="6 7">
    <name type="scientific">Aspergillus niger (strain ATCC 1015 / CBS 113.46 / FGSC A1144 / LSHB Ac4 / NCTC 3858a / NRRL 328 / USDA 3528.7)</name>
    <dbReference type="NCBI Taxonomy" id="380704"/>
    <lineage>
        <taxon>Eukaryota</taxon>
        <taxon>Fungi</taxon>
        <taxon>Dikarya</taxon>
        <taxon>Ascomycota</taxon>
        <taxon>Pezizomycotina</taxon>
        <taxon>Eurotiomycetes</taxon>
        <taxon>Eurotiomycetidae</taxon>
        <taxon>Eurotiales</taxon>
        <taxon>Aspergillaceae</taxon>
        <taxon>Aspergillus</taxon>
        <taxon>Aspergillus subgen. Circumdati</taxon>
    </lineage>
</organism>
<dbReference type="PANTHER" id="PTHR10678">
    <property type="entry name" value="26S PROTEASOME NON-ATPASE REGULATORY SUBUNIT 11/COP9 SIGNALOSOME COMPLEX SUBUNIT 2"/>
    <property type="match status" value="1"/>
</dbReference>
<dbReference type="EMBL" id="ACJE01000020">
    <property type="protein sequence ID" value="EHA19121.1"/>
    <property type="molecule type" value="Genomic_DNA"/>
</dbReference>
<feature type="domain" description="PCI" evidence="4">
    <location>
        <begin position="224"/>
        <end position="393"/>
    </location>
</feature>
<protein>
    <submittedName>
        <fullName evidence="6">Uncharacterized protein</fullName>
    </submittedName>
</protein>
<dbReference type="SMART" id="SM00088">
    <property type="entry name" value="PINT"/>
    <property type="match status" value="1"/>
</dbReference>
<evidence type="ECO:0000259" key="5">
    <source>
        <dbReference type="PROSITE" id="PS51925"/>
    </source>
</evidence>
<dbReference type="SMART" id="SM00753">
    <property type="entry name" value="PAM"/>
    <property type="match status" value="1"/>
</dbReference>
<accession>G3YEA4</accession>
<dbReference type="GO" id="GO:0000502">
    <property type="term" value="C:proteasome complex"/>
    <property type="evidence" value="ECO:0007669"/>
    <property type="project" value="UniProtKB-KW"/>
</dbReference>
<evidence type="ECO:0000313" key="6">
    <source>
        <dbReference type="EMBL" id="EHA19121.1"/>
    </source>
</evidence>
<dbReference type="Pfam" id="PF01399">
    <property type="entry name" value="PCI"/>
    <property type="match status" value="1"/>
</dbReference>
<sequence length="917" mass="102933">MAPSSTTAGRIDEARGLVKSDPSKAESILKEILAQGTGSSEASSRDYENALVLLGELYRDQKKPHEIAELIKTSRDSFSSFAKAKTAKLVRQLLDLFSEIPNTLDIQVSVIQSCIEWAIAERRSFLRQNLQTRLVAIYMQKQTYYDALTLINSLLRELKRLDDKLMLVEVQLLESRVYHALGNQAKARAALTAARTSAASVYTPPNLQAGLDMQSGMLHAEDKDFNTSFSYFIEALEGYSSLDEGEKATAALQYMLLCKIMLNLVDDVTNLLGSKQAQKYASPRLEAMKAVARAHANRSLEEYEKALSDYRFELGSDTFIRNHLRRLYDAMLEQNLIKVIEPFSRVELDHIAKMVGLDTQQVERKLSQMILDKVIIGVLDQGAGCLIVYDETERDQAYDAALDTIEKLSNIPPNYGRGFPPQAAQRSPATPRRGPPGPAAAMPVPMPQHAVPPQYIPPQRNMQPPNDAALRRSRKPTDKNIPDGIEEVIIGEGVQQYKSLRDLEKRLDAAIVRKRLDIQDSISKTVKKYRTMRIWISNTVENQPWQTANGAAPGSNPGSGRYKVRIEGRLLDDDTDPTAPEDSDDEATEQTDNGDAMEQDGPNANATTKKSSNKRTKQRFSHFFKSITVDFDKSSTASPEEVKPITWTKPQLPPNTVTLPPTADFDSMQFTRASQENLNVTFSLVRDETPERFKLSKELAEVLDVEEETRSGIVLGIWDYIRAMGLQEDEEKRLVRCDHRLRSIFGRDQMFFPQIPESIGPHTSPIDPIHLPYTIRVDEDYHKDPTPTVYDIQVALEDPLRSKMLALTQNPQYTASMRQIATLDDQVALIVQALTHSRARHSFYTALSKDPATFVRRWINSQRRDLETILGEATRGGGEDASGPEFRRGGTDGVWDTTVAREAVRYMLAKPEAAMGR</sequence>
<feature type="compositionally biased region" description="Acidic residues" evidence="3">
    <location>
        <begin position="573"/>
        <end position="589"/>
    </location>
</feature>
<dbReference type="InterPro" id="IPR000717">
    <property type="entry name" value="PCI_dom"/>
</dbReference>
<keyword evidence="2" id="KW-0647">Proteasome</keyword>
<dbReference type="InterPro" id="IPR040773">
    <property type="entry name" value="Rpn6_N"/>
</dbReference>
<dbReference type="InterPro" id="IPR050871">
    <property type="entry name" value="26S_Proteasome/COP9_Components"/>
</dbReference>
<dbReference type="STRING" id="380704.G3YEA4"/>
<dbReference type="Gene3D" id="1.25.40.570">
    <property type="match status" value="1"/>
</dbReference>
<dbReference type="OrthoDB" id="10263741at2759"/>
<dbReference type="InterPro" id="IPR036885">
    <property type="entry name" value="SWIB_MDM2_dom_sf"/>
</dbReference>
<feature type="region of interest" description="Disordered" evidence="3">
    <location>
        <begin position="569"/>
        <end position="616"/>
    </location>
</feature>
<dbReference type="SUPFAM" id="SSF47592">
    <property type="entry name" value="SWIB/MDM2 domain"/>
    <property type="match status" value="1"/>
</dbReference>
<feature type="domain" description="DM2" evidence="5">
    <location>
        <begin position="688"/>
        <end position="765"/>
    </location>
</feature>
<feature type="region of interest" description="Disordered" evidence="3">
    <location>
        <begin position="412"/>
        <end position="441"/>
    </location>
</feature>
<dbReference type="InterPro" id="IPR019835">
    <property type="entry name" value="SWIB_domain"/>
</dbReference>
<dbReference type="AlphaFoldDB" id="G3YEA4"/>
<feature type="region of interest" description="Disordered" evidence="3">
    <location>
        <begin position="456"/>
        <end position="482"/>
    </location>
</feature>
<dbReference type="InterPro" id="IPR003121">
    <property type="entry name" value="SWIB_MDM2_domain"/>
</dbReference>
<feature type="compositionally biased region" description="Basic and acidic residues" evidence="3">
    <location>
        <begin position="10"/>
        <end position="23"/>
    </location>
</feature>
<dbReference type="PROSITE" id="PS50250">
    <property type="entry name" value="PCI"/>
    <property type="match status" value="1"/>
</dbReference>
<reference evidence="6 7" key="1">
    <citation type="journal article" date="2011" name="Genome Res.">
        <title>Comparative genomics of citric-acid-producing Aspergillus niger ATCC 1015 versus enzyme-producing CBS 513.88.</title>
        <authorList>
            <person name="Andersen M.R."/>
            <person name="Salazar M.P."/>
            <person name="Schaap P.J."/>
            <person name="van de Vondervoort P.J."/>
            <person name="Culley D."/>
            <person name="Thykaer J."/>
            <person name="Frisvad J.C."/>
            <person name="Nielsen K.F."/>
            <person name="Albang R."/>
            <person name="Albermann K."/>
            <person name="Berka R.M."/>
            <person name="Braus G.H."/>
            <person name="Braus-Stromeyer S.A."/>
            <person name="Corrochano L.M."/>
            <person name="Dai Z."/>
            <person name="van Dijck P.W."/>
            <person name="Hofmann G."/>
            <person name="Lasure L.L."/>
            <person name="Magnuson J.K."/>
            <person name="Menke H."/>
            <person name="Meijer M."/>
            <person name="Meijer S.L."/>
            <person name="Nielsen J.B."/>
            <person name="Nielsen M.L."/>
            <person name="van Ooyen A.J."/>
            <person name="Pel H.J."/>
            <person name="Poulsen L."/>
            <person name="Samson R.A."/>
            <person name="Stam H."/>
            <person name="Tsang A."/>
            <person name="van den Brink J.M."/>
            <person name="Atkins A."/>
            <person name="Aerts A."/>
            <person name="Shapiro H."/>
            <person name="Pangilinan J."/>
            <person name="Salamov A."/>
            <person name="Lou Y."/>
            <person name="Lindquist E."/>
            <person name="Lucas S."/>
            <person name="Grimwood J."/>
            <person name="Grigoriev I.V."/>
            <person name="Kubicek C.P."/>
            <person name="Martinez D."/>
            <person name="van Peij N.N."/>
            <person name="Roubos J.A."/>
            <person name="Nielsen J."/>
            <person name="Baker S.E."/>
        </authorList>
    </citation>
    <scope>NUCLEOTIDE SEQUENCE [LARGE SCALE GENOMIC DNA]</scope>
    <source>
        <strain evidence="7">ATCC 1015 / CBS 113.46 / FGSC A1144 / LSHB Ac4 / NCTC 3858a / NRRL 328 / USDA 3528.7</strain>
    </source>
</reference>
<proteinExistence type="inferred from homology"/>
<feature type="region of interest" description="Disordered" evidence="3">
    <location>
        <begin position="873"/>
        <end position="892"/>
    </location>
</feature>
<dbReference type="HOGENOM" id="CLU_013194_0_0_1"/>
<dbReference type="Proteomes" id="UP000009038">
    <property type="component" value="Unassembled WGS sequence"/>
</dbReference>
<evidence type="ECO:0000256" key="2">
    <source>
        <dbReference type="ARBA" id="ARBA00022942"/>
    </source>
</evidence>
<feature type="region of interest" description="Disordered" evidence="3">
    <location>
        <begin position="1"/>
        <end position="23"/>
    </location>
</feature>
<dbReference type="FunFam" id="1.25.40.570:FF:000010">
    <property type="entry name" value="26S proteasome regulatory subunit RPN6"/>
    <property type="match status" value="1"/>
</dbReference>
<evidence type="ECO:0000313" key="7">
    <source>
        <dbReference type="Proteomes" id="UP000009038"/>
    </source>
</evidence>
<gene>
    <name evidence="6" type="ORF">ASPNIDRAFT_54201</name>
</gene>
<dbReference type="InterPro" id="IPR036390">
    <property type="entry name" value="WH_DNA-bd_sf"/>
</dbReference>
<name>G3YEA4_ASPNA</name>
<evidence type="ECO:0000256" key="1">
    <source>
        <dbReference type="ARBA" id="ARBA00007454"/>
    </source>
</evidence>
<comment type="caution">
    <text evidence="6">The sequence shown here is derived from an EMBL/GenBank/DDBJ whole genome shotgun (WGS) entry which is preliminary data.</text>
</comment>
<dbReference type="Pfam" id="PF02201">
    <property type="entry name" value="SWIB"/>
    <property type="match status" value="1"/>
</dbReference>